<protein>
    <submittedName>
        <fullName evidence="2">Uncharacterized protein</fullName>
    </submittedName>
</protein>
<name>A0ABR3RQQ8_9PLEO</name>
<evidence type="ECO:0000256" key="1">
    <source>
        <dbReference type="SAM" id="MobiDB-lite"/>
    </source>
</evidence>
<reference evidence="2 3" key="1">
    <citation type="submission" date="2024-02" db="EMBL/GenBank/DDBJ databases">
        <title>De novo assembly and annotation of 12 fungi associated with fruit tree decline syndrome in Ontario, Canada.</title>
        <authorList>
            <person name="Sulman M."/>
            <person name="Ellouze W."/>
            <person name="Ilyukhin E."/>
        </authorList>
    </citation>
    <scope>NUCLEOTIDE SEQUENCE [LARGE SCALE GENOMIC DNA]</scope>
    <source>
        <strain evidence="2 3">M42-189</strain>
    </source>
</reference>
<organism evidence="2 3">
    <name type="scientific">Paraconiothyrium brasiliense</name>
    <dbReference type="NCBI Taxonomy" id="300254"/>
    <lineage>
        <taxon>Eukaryota</taxon>
        <taxon>Fungi</taxon>
        <taxon>Dikarya</taxon>
        <taxon>Ascomycota</taxon>
        <taxon>Pezizomycotina</taxon>
        <taxon>Dothideomycetes</taxon>
        <taxon>Pleosporomycetidae</taxon>
        <taxon>Pleosporales</taxon>
        <taxon>Massarineae</taxon>
        <taxon>Didymosphaeriaceae</taxon>
        <taxon>Paraconiothyrium</taxon>
    </lineage>
</organism>
<sequence length="79" mass="8865">MGRVEASAHEWLFAWYELLKSENKGKGETACSQLPVPSVPPFTYPALGTQPRQTQLQQDPSAKENPKFQSGKKVVLEDY</sequence>
<dbReference type="EMBL" id="JAKJXO020000004">
    <property type="protein sequence ID" value="KAL1606770.1"/>
    <property type="molecule type" value="Genomic_DNA"/>
</dbReference>
<evidence type="ECO:0000313" key="2">
    <source>
        <dbReference type="EMBL" id="KAL1606770.1"/>
    </source>
</evidence>
<gene>
    <name evidence="2" type="ORF">SLS60_004177</name>
</gene>
<dbReference type="Proteomes" id="UP001521785">
    <property type="component" value="Unassembled WGS sequence"/>
</dbReference>
<feature type="region of interest" description="Disordered" evidence="1">
    <location>
        <begin position="42"/>
        <end position="79"/>
    </location>
</feature>
<comment type="caution">
    <text evidence="2">The sequence shown here is derived from an EMBL/GenBank/DDBJ whole genome shotgun (WGS) entry which is preliminary data.</text>
</comment>
<evidence type="ECO:0000313" key="3">
    <source>
        <dbReference type="Proteomes" id="UP001521785"/>
    </source>
</evidence>
<accession>A0ABR3RQQ8</accession>
<proteinExistence type="predicted"/>
<keyword evidence="3" id="KW-1185">Reference proteome</keyword>
<feature type="compositionally biased region" description="Polar residues" evidence="1">
    <location>
        <begin position="50"/>
        <end position="60"/>
    </location>
</feature>